<dbReference type="PROSITE" id="PS51123">
    <property type="entry name" value="OMPA_2"/>
    <property type="match status" value="1"/>
</dbReference>
<dbReference type="InterPro" id="IPR006664">
    <property type="entry name" value="OMP_bac"/>
</dbReference>
<dbReference type="STRING" id="698738.OLEAN_C25900"/>
<evidence type="ECO:0000256" key="1">
    <source>
        <dbReference type="ARBA" id="ARBA00004442"/>
    </source>
</evidence>
<evidence type="ECO:0000256" key="2">
    <source>
        <dbReference type="ARBA" id="ARBA00023136"/>
    </source>
</evidence>
<evidence type="ECO:0000256" key="5">
    <source>
        <dbReference type="SAM" id="MobiDB-lite"/>
    </source>
</evidence>
<dbReference type="PANTHER" id="PTHR30329">
    <property type="entry name" value="STATOR ELEMENT OF FLAGELLAR MOTOR COMPLEX"/>
    <property type="match status" value="1"/>
</dbReference>
<keyword evidence="2 4" id="KW-0472">Membrane</keyword>
<protein>
    <recommendedName>
        <fullName evidence="6">OmpA-like domain-containing protein</fullName>
    </recommendedName>
</protein>
<dbReference type="CDD" id="cd07185">
    <property type="entry name" value="OmpA_C-like"/>
    <property type="match status" value="1"/>
</dbReference>
<dbReference type="KEGG" id="oai:OLEAN_C25900"/>
<dbReference type="Pfam" id="PF00691">
    <property type="entry name" value="OmpA"/>
    <property type="match status" value="1"/>
</dbReference>
<dbReference type="PANTHER" id="PTHR30329:SF21">
    <property type="entry name" value="LIPOPROTEIN YIAD-RELATED"/>
    <property type="match status" value="1"/>
</dbReference>
<dbReference type="SUPFAM" id="SSF103088">
    <property type="entry name" value="OmpA-like"/>
    <property type="match status" value="1"/>
</dbReference>
<organism evidence="7 8">
    <name type="scientific">Oleispira antarctica RB-8</name>
    <dbReference type="NCBI Taxonomy" id="698738"/>
    <lineage>
        <taxon>Bacteria</taxon>
        <taxon>Pseudomonadati</taxon>
        <taxon>Pseudomonadota</taxon>
        <taxon>Gammaproteobacteria</taxon>
        <taxon>Oceanospirillales</taxon>
        <taxon>Oceanospirillaceae</taxon>
        <taxon>Oleispira</taxon>
    </lineage>
</organism>
<feature type="domain" description="OmpA-like" evidence="6">
    <location>
        <begin position="599"/>
        <end position="718"/>
    </location>
</feature>
<reference evidence="7 8" key="1">
    <citation type="journal article" date="2013" name="Nat. Commun.">
        <title>Genome sequence and functional genomic analysis of the oil-degrading bacterium Oleispira antarctica.</title>
        <authorList>
            <person name="Kube M."/>
            <person name="Chernikova T.N."/>
            <person name="Al-Ramahi Y."/>
            <person name="Beloqui A."/>
            <person name="Lopez-Cortez N."/>
            <person name="Guazzaroni M.E."/>
            <person name="Heipieper H.J."/>
            <person name="Klages S."/>
            <person name="Kotsyurbenko O.R."/>
            <person name="Langer I."/>
            <person name="Nechitaylo T.Y."/>
            <person name="Lunsdorf H."/>
            <person name="Fernandez M."/>
            <person name="Juarez S."/>
            <person name="Ciordia S."/>
            <person name="Singer A."/>
            <person name="Kagan O."/>
            <person name="Egorova O."/>
            <person name="Petit P.A."/>
            <person name="Stogios P."/>
            <person name="Kim Y."/>
            <person name="Tchigvintsev A."/>
            <person name="Flick R."/>
            <person name="Denaro R."/>
            <person name="Genovese M."/>
            <person name="Albar J.P."/>
            <person name="Reva O.N."/>
            <person name="Martinez-Gomariz M."/>
            <person name="Tran H."/>
            <person name="Ferrer M."/>
            <person name="Savchenko A."/>
            <person name="Yakunin A.F."/>
            <person name="Yakimov M.M."/>
            <person name="Golyshina O.V."/>
            <person name="Reinhardt R."/>
            <person name="Golyshin P.N."/>
        </authorList>
    </citation>
    <scope>NUCLEOTIDE SEQUENCE [LARGE SCALE GENOMIC DNA]</scope>
</reference>
<dbReference type="InterPro" id="IPR006665">
    <property type="entry name" value="OmpA-like"/>
</dbReference>
<dbReference type="InterPro" id="IPR036737">
    <property type="entry name" value="OmpA-like_sf"/>
</dbReference>
<evidence type="ECO:0000256" key="4">
    <source>
        <dbReference type="PROSITE-ProRule" id="PRU00473"/>
    </source>
</evidence>
<dbReference type="EMBL" id="FO203512">
    <property type="protein sequence ID" value="CCK76766.1"/>
    <property type="molecule type" value="Genomic_DNA"/>
</dbReference>
<dbReference type="OrthoDB" id="9792021at2"/>
<dbReference type="Gene3D" id="3.30.1330.60">
    <property type="entry name" value="OmpA-like domain"/>
    <property type="match status" value="1"/>
</dbReference>
<dbReference type="GO" id="GO:0009279">
    <property type="term" value="C:cell outer membrane"/>
    <property type="evidence" value="ECO:0007669"/>
    <property type="project" value="UniProtKB-SubCell"/>
</dbReference>
<keyword evidence="3" id="KW-0998">Cell outer membrane</keyword>
<dbReference type="InterPro" id="IPR050330">
    <property type="entry name" value="Bact_OuterMem_StrucFunc"/>
</dbReference>
<feature type="region of interest" description="Disordered" evidence="5">
    <location>
        <begin position="1375"/>
        <end position="1402"/>
    </location>
</feature>
<sequence length="1670" mass="185881">MVKKIGNVYLLSANLTALGEIAKGSARPIHNRFITVEDQAEVKKSTAQVEGTPGTKEKITTSRHLYMTDSHGAICSFVTGKNVKTEDAALKQGFSLASGVVLDANVKPKVYIPPMHLVKYSFAAYGYEKWITEFHASIDTIITRNNKSVSDAVDAATSEMILQKVNVKKKFSDEEYAKWKNSRGDDYDGDIIDALVMGRSRAVIITFSDERYVDATVTIKNRKGESVFFSGLEALGGNKADSTEAAEKRQAIVRNPGDENQKNTIYCATFFDITNQFQASADAQDQMYQITVTASRERFNISPGPKGSDEFCYTLVERLRFPIQSFAGEFDIINGDAISMEESLLRQFPQRYPDVLKGLQSTQKQENQMAGIESLGHAMKTNSGKIKLAAEVISADTKFSFMKTLGLGIYGSMADDKPGFLRTRESINLAFGVFDAAGAIDGALDKFVDYHVNNSGLTARARIAASVSSFATQVGGEASPVGLPASLKKAYKSIQPVAGKVVKGMELYTAFNDIGGAYVGFKDLNKAIKDTGKVFVDYSHKVFVEDIAIAEGSANTTGQQGDADSSESNPKATLSVKETEDEYAELDKFQQKYATTTQSTRVGDAYFVNVTFVFDSAAFAPDKTFNDLIVLLKSVKGDYQITLVGHTDNKGSEKYNQILSVKRALSVQEVLAKNSIGSDQAINIKIEGRGFSEPVASNNNAENRRKNRRVEAIIILHTSKQYKPSREGMVHLEKIRALSTIQMAGVDEKVGQALLSSIDLIAGLPPLNPAHAAFSLTWTVVRAGNGLLSDGFDLLQKHIYGEAFLNVLRDFKNNDDLSRANQTLLLAGLEPNAVINPAYYLESQMRLRAEALTGLMQLLIRCSVEVENEDETFSDKNKFDFDNVMDGRTVFTYKDNLEHYKVAEYIKRYVLSDGWVIPNVGVSTLALDEYWLFLIKTNRLEVKVDPAERDWAWKDMGDEVYEAAATAISALDLLGDESLDIASNLFSSVQFIYENARTLMTPEKEYLFKANFQKYFPIHYSLEESLEYFCTLAKPEFSSLDSNIYSGITYSVREGGSSGDEGWISMPNWLETKRKWISPLDQIRVCFLVDNANDSVKKHIASGTITRIPYSVWPVRVDICDMTGPSMDGFISKIDVEKLTANEKSLLTGGEDEVYGAIVYPMFKFGKNMHRGTKPMADQYSAWLNVNAEHELRSLYNLDKVWSMDYGYQVRLGYNNETLKTISYKREVLTGRGTMIKKFEDFPYAICSSDNKEAPYSGEENFLDRHFLQVGSGTEDYPPLFKNPKAFCFINPDADSDTPTNYHFSDKNWYGKNGNVKAPIFDNGALSLPSFKWTSPVDLLVLVVSDDLDVEAYDKRKRKKDIRSVPARIQLMRKGMNLGERGKNGDRPLPTSSRSETEGPEYSASLTPFGHIVKDDVVGLRFELDPASTNIPAYNDIEEQLKNPLVLARLSGMSVEVDESNDENKWGVTKWFEKQKDEVFGEKDKKPVYIASTPLDYHSIVGGKTEGIKPFSANTFESSSQFGWDWNLFVKVSSQGESGLSNDTAQGVFNLPYPEGLKDKNSHWYEISDGDKATAFATVETNKKIVKNYAIKEAERKANLKLSGTPEETNGGHIATRPPIHPKTPAMIWLDMEAAGKDLTDEQKNLVKNWLVKDAKNLTPSYMDLKAFKN</sequence>
<evidence type="ECO:0000256" key="3">
    <source>
        <dbReference type="ARBA" id="ARBA00023237"/>
    </source>
</evidence>
<evidence type="ECO:0000259" key="6">
    <source>
        <dbReference type="PROSITE" id="PS51123"/>
    </source>
</evidence>
<evidence type="ECO:0000313" key="7">
    <source>
        <dbReference type="EMBL" id="CCK76766.1"/>
    </source>
</evidence>
<proteinExistence type="predicted"/>
<keyword evidence="8" id="KW-1185">Reference proteome</keyword>
<feature type="compositionally biased region" description="Polar residues" evidence="5">
    <location>
        <begin position="554"/>
        <end position="572"/>
    </location>
</feature>
<gene>
    <name evidence="7" type="ORF">OLEAN_C25900</name>
</gene>
<feature type="region of interest" description="Disordered" evidence="5">
    <location>
        <begin position="554"/>
        <end position="574"/>
    </location>
</feature>
<dbReference type="PRINTS" id="PR01021">
    <property type="entry name" value="OMPADOMAIN"/>
</dbReference>
<dbReference type="HOGENOM" id="CLU_003780_0_0_6"/>
<dbReference type="Proteomes" id="UP000032749">
    <property type="component" value="Chromosome"/>
</dbReference>
<dbReference type="PATRIC" id="fig|698738.3.peg.2687"/>
<evidence type="ECO:0000313" key="8">
    <source>
        <dbReference type="Proteomes" id="UP000032749"/>
    </source>
</evidence>
<name>R4YNT4_OLEAN</name>
<accession>R4YNT4</accession>
<comment type="subcellular location">
    <subcellularLocation>
        <location evidence="1">Cell outer membrane</location>
    </subcellularLocation>
</comment>